<evidence type="ECO:0000313" key="3">
    <source>
        <dbReference type="EMBL" id="CAD8575606.1"/>
    </source>
</evidence>
<evidence type="ECO:0000259" key="2">
    <source>
        <dbReference type="PROSITE" id="PS50030"/>
    </source>
</evidence>
<proteinExistence type="predicted"/>
<accession>A0A7S0KCB4</accession>
<dbReference type="SUPFAM" id="SSF46934">
    <property type="entry name" value="UBA-like"/>
    <property type="match status" value="1"/>
</dbReference>
<dbReference type="InterPro" id="IPR001005">
    <property type="entry name" value="SANT/Myb"/>
</dbReference>
<organism evidence="3">
    <name type="scientific">Ostreococcus mediterraneus</name>
    <dbReference type="NCBI Taxonomy" id="1486918"/>
    <lineage>
        <taxon>Eukaryota</taxon>
        <taxon>Viridiplantae</taxon>
        <taxon>Chlorophyta</taxon>
        <taxon>Mamiellophyceae</taxon>
        <taxon>Mamiellales</taxon>
        <taxon>Bathycoccaceae</taxon>
        <taxon>Ostreococcus</taxon>
    </lineage>
</organism>
<dbReference type="CDD" id="cd00167">
    <property type="entry name" value="SANT"/>
    <property type="match status" value="1"/>
</dbReference>
<name>A0A7S0KCB4_9CHLO</name>
<dbReference type="CDD" id="cd14306">
    <property type="entry name" value="UBA_VP13D"/>
    <property type="match status" value="1"/>
</dbReference>
<feature type="domain" description="UBA" evidence="2">
    <location>
        <begin position="242"/>
        <end position="282"/>
    </location>
</feature>
<dbReference type="Gene3D" id="1.10.10.60">
    <property type="entry name" value="Homeodomain-like"/>
    <property type="match status" value="1"/>
</dbReference>
<dbReference type="PANTHER" id="PTHR41733:SF1">
    <property type="entry name" value="CHROMOSOME UNDETERMINED SCAFFOLD_30, WHOLE GENOME SHOTGUN SEQUENCE"/>
    <property type="match status" value="1"/>
</dbReference>
<dbReference type="InterPro" id="IPR041969">
    <property type="entry name" value="VP13D_UBA"/>
</dbReference>
<dbReference type="PROSITE" id="PS50030">
    <property type="entry name" value="UBA"/>
    <property type="match status" value="1"/>
</dbReference>
<dbReference type="Pfam" id="PF00627">
    <property type="entry name" value="UBA"/>
    <property type="match status" value="1"/>
</dbReference>
<gene>
    <name evidence="3" type="ORF">OMED0929_LOCUS269</name>
</gene>
<dbReference type="SMART" id="SM00165">
    <property type="entry name" value="UBA"/>
    <property type="match status" value="1"/>
</dbReference>
<dbReference type="SUPFAM" id="SSF46689">
    <property type="entry name" value="Homeodomain-like"/>
    <property type="match status" value="1"/>
</dbReference>
<dbReference type="InterPro" id="IPR009057">
    <property type="entry name" value="Homeodomain-like_sf"/>
</dbReference>
<dbReference type="EMBL" id="HBEW01000314">
    <property type="protein sequence ID" value="CAD8575606.1"/>
    <property type="molecule type" value="Transcribed_RNA"/>
</dbReference>
<dbReference type="Gene3D" id="1.10.8.10">
    <property type="entry name" value="DNA helicase RuvA subunit, C-terminal domain"/>
    <property type="match status" value="1"/>
</dbReference>
<dbReference type="AlphaFoldDB" id="A0A7S0KCB4"/>
<reference evidence="3" key="1">
    <citation type="submission" date="2021-01" db="EMBL/GenBank/DDBJ databases">
        <authorList>
            <person name="Corre E."/>
            <person name="Pelletier E."/>
            <person name="Niang G."/>
            <person name="Scheremetjew M."/>
            <person name="Finn R."/>
            <person name="Kale V."/>
            <person name="Holt S."/>
            <person name="Cochrane G."/>
            <person name="Meng A."/>
            <person name="Brown T."/>
            <person name="Cohen L."/>
        </authorList>
    </citation>
    <scope>NUCLEOTIDE SEQUENCE</scope>
    <source>
        <strain evidence="3">Clade-D-RCC2572</strain>
    </source>
</reference>
<dbReference type="InterPro" id="IPR015940">
    <property type="entry name" value="UBA"/>
</dbReference>
<dbReference type="PANTHER" id="PTHR41733">
    <property type="entry name" value="UBIQUITIN-ASSOCIATED/TRANSLATION ELONGATION FACTOR EF1B, N-TERMINAL, EUKARYOTE"/>
    <property type="match status" value="1"/>
</dbReference>
<dbReference type="InterPro" id="IPR009060">
    <property type="entry name" value="UBA-like_sf"/>
</dbReference>
<protein>
    <recommendedName>
        <fullName evidence="2">UBA domain-containing protein</fullName>
    </recommendedName>
</protein>
<feature type="region of interest" description="Disordered" evidence="1">
    <location>
        <begin position="213"/>
        <end position="243"/>
    </location>
</feature>
<sequence length="286" mass="30966">MADGAGPKIGDARSLWNFTPSPGWTKEECLALRQCLKKFGVGKWVQIVDSGVLPGKQIQQLNGQTQRLLGKQSLAEYSGLKLDIDAIRNDNDALEGCVRKNGLITNQGGIRSKDELNKLREENLKKYGLSPEEVEAIELPEPPRAAALGSATYMGKNHHRGGIAGIDSMTTIKADMMTLSIDTLSKAQKITLLKALRRRVDGLRTQLIETPAKAATPNKEPPAKRTKATTPAIGKKNGKKTKTDDAGVASLMAMGFSKRHCQDALAACDGDMEESVEWLMLNVSGN</sequence>
<evidence type="ECO:0000256" key="1">
    <source>
        <dbReference type="SAM" id="MobiDB-lite"/>
    </source>
</evidence>